<reference evidence="1 2" key="1">
    <citation type="submission" date="2019-03" db="EMBL/GenBank/DDBJ databases">
        <title>Single cell metagenomics reveals metabolic interactions within the superorganism composed of flagellate Streblomastix strix and complex community of Bacteroidetes bacteria on its surface.</title>
        <authorList>
            <person name="Treitli S.C."/>
            <person name="Kolisko M."/>
            <person name="Husnik F."/>
            <person name="Keeling P."/>
            <person name="Hampl V."/>
        </authorList>
    </citation>
    <scope>NUCLEOTIDE SEQUENCE [LARGE SCALE GENOMIC DNA]</scope>
    <source>
        <strain evidence="1">ST1C</strain>
    </source>
</reference>
<organism evidence="1 2">
    <name type="scientific">Streblomastix strix</name>
    <dbReference type="NCBI Taxonomy" id="222440"/>
    <lineage>
        <taxon>Eukaryota</taxon>
        <taxon>Metamonada</taxon>
        <taxon>Preaxostyla</taxon>
        <taxon>Oxymonadida</taxon>
        <taxon>Streblomastigidae</taxon>
        <taxon>Streblomastix</taxon>
    </lineage>
</organism>
<dbReference type="Proteomes" id="UP000324800">
    <property type="component" value="Unassembled WGS sequence"/>
</dbReference>
<evidence type="ECO:0000313" key="1">
    <source>
        <dbReference type="EMBL" id="KAA6368077.1"/>
    </source>
</evidence>
<evidence type="ECO:0000313" key="2">
    <source>
        <dbReference type="Proteomes" id="UP000324800"/>
    </source>
</evidence>
<feature type="non-terminal residue" evidence="1">
    <location>
        <position position="1"/>
    </location>
</feature>
<gene>
    <name evidence="1" type="ORF">EZS28_036395</name>
</gene>
<name>A0A5J4UC31_9EUKA</name>
<dbReference type="AlphaFoldDB" id="A0A5J4UC31"/>
<proteinExistence type="predicted"/>
<accession>A0A5J4UC31</accession>
<dbReference type="EMBL" id="SNRW01017703">
    <property type="protein sequence ID" value="KAA6368077.1"/>
    <property type="molecule type" value="Genomic_DNA"/>
</dbReference>
<protein>
    <submittedName>
        <fullName evidence="1">Uncharacterized protein</fullName>
    </submittedName>
</protein>
<sequence length="61" mass="7024">LLITLLRKGTLKTKQLVKDHVNSQIEHIRLLKDEANLKSMKDFDKKKASLNASILIREVNL</sequence>
<comment type="caution">
    <text evidence="1">The sequence shown here is derived from an EMBL/GenBank/DDBJ whole genome shotgun (WGS) entry which is preliminary data.</text>
</comment>